<keyword evidence="2" id="KW-0472">Membrane</keyword>
<dbReference type="InterPro" id="IPR031928">
    <property type="entry name" value="RsdA_SigD-bd"/>
</dbReference>
<reference evidence="5" key="1">
    <citation type="journal article" date="2019" name="Int. J. Syst. Evol. Microbiol.">
        <title>The Global Catalogue of Microorganisms (GCM) 10K type strain sequencing project: providing services to taxonomists for standard genome sequencing and annotation.</title>
        <authorList>
            <consortium name="The Broad Institute Genomics Platform"/>
            <consortium name="The Broad Institute Genome Sequencing Center for Infectious Disease"/>
            <person name="Wu L."/>
            <person name="Ma J."/>
        </authorList>
    </citation>
    <scope>NUCLEOTIDE SEQUENCE [LARGE SCALE GENOMIC DNA]</scope>
    <source>
        <strain evidence="5">ICMP 19430</strain>
    </source>
</reference>
<dbReference type="Pfam" id="PF16751">
    <property type="entry name" value="RsdA_SigD_bd"/>
    <property type="match status" value="1"/>
</dbReference>
<proteinExistence type="predicted"/>
<sequence length="357" mass="36757">MARGSKRGGDHEGTRQDTSGADLTPDASSLGDTDASSLGDQDASAADATAVDFAAIARDDALIDAIAGDGPVATNSPEEFELATLLTAWRAEILAPAMPAEPNLDQVAAAVDRELATIAAPRRSGLRLLRPIAGAAAAVAVVMAGLTVFSYNAVPGDPLWKVKEVVFTERANSTVAGIDTTNNLEEAERLIQAGDPQAALAVLESARKRAGDVSESAKRDELTAWHERLMADVVKTTPPTTTTTTPPSEPGTIPGTIPGLPPVPGVTVPGSTATVPVLPTTVPTFPSLPTVPPITVIPPITIPPITIPPVDTTIPPVDTTIPPVITTAPPVPTTTWSEPTPEDTPPPRDLTTNEIPG</sequence>
<feature type="compositionally biased region" description="Low complexity" evidence="1">
    <location>
        <begin position="319"/>
        <end position="339"/>
    </location>
</feature>
<evidence type="ECO:0000313" key="4">
    <source>
        <dbReference type="EMBL" id="MFC7447734.1"/>
    </source>
</evidence>
<organism evidence="4 5">
    <name type="scientific">Rhodococcus daqingensis</name>
    <dbReference type="NCBI Taxonomy" id="2479363"/>
    <lineage>
        <taxon>Bacteria</taxon>
        <taxon>Bacillati</taxon>
        <taxon>Actinomycetota</taxon>
        <taxon>Actinomycetes</taxon>
        <taxon>Mycobacteriales</taxon>
        <taxon>Nocardiaceae</taxon>
        <taxon>Rhodococcus</taxon>
    </lineage>
</organism>
<evidence type="ECO:0000259" key="3">
    <source>
        <dbReference type="Pfam" id="PF16751"/>
    </source>
</evidence>
<feature type="region of interest" description="Disordered" evidence="1">
    <location>
        <begin position="319"/>
        <end position="357"/>
    </location>
</feature>
<feature type="domain" description="Anti-sigma-D factor RsdA sigma factor binding region" evidence="3">
    <location>
        <begin position="52"/>
        <end position="96"/>
    </location>
</feature>
<gene>
    <name evidence="4" type="ORF">ACFQS9_07505</name>
</gene>
<feature type="transmembrane region" description="Helical" evidence="2">
    <location>
        <begin position="132"/>
        <end position="151"/>
    </location>
</feature>
<feature type="region of interest" description="Disordered" evidence="1">
    <location>
        <begin position="1"/>
        <end position="41"/>
    </location>
</feature>
<keyword evidence="2" id="KW-0812">Transmembrane</keyword>
<dbReference type="Proteomes" id="UP001596484">
    <property type="component" value="Unassembled WGS sequence"/>
</dbReference>
<name>A0ABW2RWB4_9NOCA</name>
<accession>A0ABW2RWB4</accession>
<protein>
    <submittedName>
        <fullName evidence="4">Anti-sigma-D factor RsdA</fullName>
    </submittedName>
</protein>
<evidence type="ECO:0000256" key="1">
    <source>
        <dbReference type="SAM" id="MobiDB-lite"/>
    </source>
</evidence>
<keyword evidence="5" id="KW-1185">Reference proteome</keyword>
<evidence type="ECO:0000313" key="5">
    <source>
        <dbReference type="Proteomes" id="UP001596484"/>
    </source>
</evidence>
<keyword evidence="2" id="KW-1133">Transmembrane helix</keyword>
<feature type="compositionally biased region" description="Polar residues" evidence="1">
    <location>
        <begin position="16"/>
        <end position="39"/>
    </location>
</feature>
<dbReference type="RefSeq" id="WP_378403034.1">
    <property type="nucleotide sequence ID" value="NZ_JBHTCS010000009.1"/>
</dbReference>
<evidence type="ECO:0000256" key="2">
    <source>
        <dbReference type="SAM" id="Phobius"/>
    </source>
</evidence>
<comment type="caution">
    <text evidence="4">The sequence shown here is derived from an EMBL/GenBank/DDBJ whole genome shotgun (WGS) entry which is preliminary data.</text>
</comment>
<dbReference type="Gene3D" id="6.10.250.1300">
    <property type="match status" value="1"/>
</dbReference>
<dbReference type="EMBL" id="JBHTCS010000009">
    <property type="protein sequence ID" value="MFC7447734.1"/>
    <property type="molecule type" value="Genomic_DNA"/>
</dbReference>